<dbReference type="OrthoDB" id="6509908at2759"/>
<keyword evidence="3" id="KW-1133">Transmembrane helix</keyword>
<name>A0A1Y1W0K4_9FUNG</name>
<dbReference type="InterPro" id="IPR050327">
    <property type="entry name" value="Proton-linked_MCT"/>
</dbReference>
<sequence>MPLTTACPQEEAPIASVDEKPNASIESDTAYEEDNPPMLQSWIVLMAGFIVHMFSFGIVSSYGVYQVEYLHPCSSWIGTMMFFGNAFFGLFASMACERFDARYISMGGILVIAMSLIAASFCITPWALLLTQGSAWLVSLGRPWAMRITGFIILGAGMPASWLLKPRTRIVRQGKLLDFSLLRDIRYVLLLIGSSLSMASVFTPYFYMSSYSVVVLGMSQDFSTKLQMLLNLTSLISRVVIDLVSHRVGALNTLVVSTFAGALGIINSTMLIIAATIYGISWGIMPTLHPVVAADLYGSERLNNTLGVIYFGYAVATLPCWIPLETKPTTSSMIIYCSVQLLCSALAMLALRLLISKKFLYKC</sequence>
<dbReference type="Proteomes" id="UP000193922">
    <property type="component" value="Unassembled WGS sequence"/>
</dbReference>
<dbReference type="SUPFAM" id="SSF103473">
    <property type="entry name" value="MFS general substrate transporter"/>
    <property type="match status" value="1"/>
</dbReference>
<accession>A0A1Y1W0K4</accession>
<evidence type="ECO:0000313" key="4">
    <source>
        <dbReference type="EMBL" id="ORX66825.1"/>
    </source>
</evidence>
<dbReference type="AlphaFoldDB" id="A0A1Y1W0K4"/>
<dbReference type="InterPro" id="IPR011701">
    <property type="entry name" value="MFS"/>
</dbReference>
<evidence type="ECO:0000256" key="1">
    <source>
        <dbReference type="ARBA" id="ARBA00004141"/>
    </source>
</evidence>
<proteinExistence type="inferred from homology"/>
<organism evidence="4 5">
    <name type="scientific">Linderina pennispora</name>
    <dbReference type="NCBI Taxonomy" id="61395"/>
    <lineage>
        <taxon>Eukaryota</taxon>
        <taxon>Fungi</taxon>
        <taxon>Fungi incertae sedis</taxon>
        <taxon>Zoopagomycota</taxon>
        <taxon>Kickxellomycotina</taxon>
        <taxon>Kickxellomycetes</taxon>
        <taxon>Kickxellales</taxon>
        <taxon>Kickxellaceae</taxon>
        <taxon>Linderina</taxon>
    </lineage>
</organism>
<feature type="transmembrane region" description="Helical" evidence="3">
    <location>
        <begin position="185"/>
        <end position="206"/>
    </location>
</feature>
<dbReference type="PANTHER" id="PTHR11360:SF234">
    <property type="entry name" value="MFS-TYPE TRANSPORTER DBAD-RELATED"/>
    <property type="match status" value="1"/>
</dbReference>
<feature type="transmembrane region" description="Helical" evidence="3">
    <location>
        <begin position="42"/>
        <end position="64"/>
    </location>
</feature>
<protein>
    <submittedName>
        <fullName evidence="4">MFS general substrate transporter</fullName>
    </submittedName>
</protein>
<dbReference type="InterPro" id="IPR036259">
    <property type="entry name" value="MFS_trans_sf"/>
</dbReference>
<gene>
    <name evidence="4" type="ORF">DL89DRAFT_269874</name>
</gene>
<dbReference type="GO" id="GO:0022857">
    <property type="term" value="F:transmembrane transporter activity"/>
    <property type="evidence" value="ECO:0007669"/>
    <property type="project" value="InterPro"/>
</dbReference>
<keyword evidence="3" id="KW-0812">Transmembrane</keyword>
<feature type="transmembrane region" description="Helical" evidence="3">
    <location>
        <begin position="76"/>
        <end position="96"/>
    </location>
</feature>
<keyword evidence="3" id="KW-0472">Membrane</keyword>
<evidence type="ECO:0000256" key="2">
    <source>
        <dbReference type="ARBA" id="ARBA00006727"/>
    </source>
</evidence>
<comment type="similarity">
    <text evidence="2">Belongs to the major facilitator superfamily. Monocarboxylate porter (TC 2.A.1.13) family.</text>
</comment>
<dbReference type="RefSeq" id="XP_040740784.1">
    <property type="nucleotide sequence ID" value="XM_040888464.1"/>
</dbReference>
<feature type="transmembrane region" description="Helical" evidence="3">
    <location>
        <begin position="333"/>
        <end position="355"/>
    </location>
</feature>
<feature type="transmembrane region" description="Helical" evidence="3">
    <location>
        <begin position="256"/>
        <end position="280"/>
    </location>
</feature>
<reference evidence="4 5" key="1">
    <citation type="submission" date="2016-07" db="EMBL/GenBank/DDBJ databases">
        <title>Pervasive Adenine N6-methylation of Active Genes in Fungi.</title>
        <authorList>
            <consortium name="DOE Joint Genome Institute"/>
            <person name="Mondo S.J."/>
            <person name="Dannebaum R.O."/>
            <person name="Kuo R.C."/>
            <person name="Labutti K."/>
            <person name="Haridas S."/>
            <person name="Kuo A."/>
            <person name="Salamov A."/>
            <person name="Ahrendt S.R."/>
            <person name="Lipzen A."/>
            <person name="Sullivan W."/>
            <person name="Andreopoulos W.B."/>
            <person name="Clum A."/>
            <person name="Lindquist E."/>
            <person name="Daum C."/>
            <person name="Ramamoorthy G.K."/>
            <person name="Gryganskyi A."/>
            <person name="Culley D."/>
            <person name="Magnuson J.K."/>
            <person name="James T.Y."/>
            <person name="O'Malley M.A."/>
            <person name="Stajich J.E."/>
            <person name="Spatafora J.W."/>
            <person name="Visel A."/>
            <person name="Grigoriev I.V."/>
        </authorList>
    </citation>
    <scope>NUCLEOTIDE SEQUENCE [LARGE SCALE GENOMIC DNA]</scope>
    <source>
        <strain evidence="4 5">ATCC 12442</strain>
    </source>
</reference>
<dbReference type="EMBL" id="MCFD01000014">
    <property type="protein sequence ID" value="ORX66825.1"/>
    <property type="molecule type" value="Genomic_DNA"/>
</dbReference>
<comment type="subcellular location">
    <subcellularLocation>
        <location evidence="1">Membrane</location>
        <topology evidence="1">Multi-pass membrane protein</topology>
    </subcellularLocation>
</comment>
<feature type="transmembrane region" description="Helical" evidence="3">
    <location>
        <begin position="108"/>
        <end position="129"/>
    </location>
</feature>
<dbReference type="GeneID" id="63805112"/>
<dbReference type="Gene3D" id="1.20.1250.20">
    <property type="entry name" value="MFS general substrate transporter like domains"/>
    <property type="match status" value="1"/>
</dbReference>
<comment type="caution">
    <text evidence="4">The sequence shown here is derived from an EMBL/GenBank/DDBJ whole genome shotgun (WGS) entry which is preliminary data.</text>
</comment>
<evidence type="ECO:0000256" key="3">
    <source>
        <dbReference type="SAM" id="Phobius"/>
    </source>
</evidence>
<dbReference type="GO" id="GO:0016020">
    <property type="term" value="C:membrane"/>
    <property type="evidence" value="ECO:0007669"/>
    <property type="project" value="UniProtKB-SubCell"/>
</dbReference>
<keyword evidence="5" id="KW-1185">Reference proteome</keyword>
<feature type="transmembrane region" description="Helical" evidence="3">
    <location>
        <begin position="144"/>
        <end position="164"/>
    </location>
</feature>
<dbReference type="PANTHER" id="PTHR11360">
    <property type="entry name" value="MONOCARBOXYLATE TRANSPORTER"/>
    <property type="match status" value="1"/>
</dbReference>
<evidence type="ECO:0000313" key="5">
    <source>
        <dbReference type="Proteomes" id="UP000193922"/>
    </source>
</evidence>
<dbReference type="Pfam" id="PF07690">
    <property type="entry name" value="MFS_1"/>
    <property type="match status" value="1"/>
</dbReference>